<dbReference type="GO" id="GO:0016616">
    <property type="term" value="F:oxidoreductase activity, acting on the CH-OH group of donors, NAD or NADP as acceptor"/>
    <property type="evidence" value="ECO:0007669"/>
    <property type="project" value="TreeGrafter"/>
</dbReference>
<dbReference type="PRINTS" id="PR00081">
    <property type="entry name" value="GDHRDH"/>
</dbReference>
<dbReference type="GO" id="GO:0006633">
    <property type="term" value="P:fatty acid biosynthetic process"/>
    <property type="evidence" value="ECO:0007669"/>
    <property type="project" value="TreeGrafter"/>
</dbReference>
<keyword evidence="2" id="KW-0560">Oxidoreductase</keyword>
<proteinExistence type="inferred from homology"/>
<dbReference type="PRINTS" id="PR00080">
    <property type="entry name" value="SDRFAMILY"/>
</dbReference>
<protein>
    <submittedName>
        <fullName evidence="3">Glucose 1-dehydrogenase 2</fullName>
    </submittedName>
</protein>
<evidence type="ECO:0000313" key="4">
    <source>
        <dbReference type="Proteomes" id="UP000004386"/>
    </source>
</evidence>
<accession>C4WKI3</accession>
<dbReference type="Pfam" id="PF13561">
    <property type="entry name" value="adh_short_C2"/>
    <property type="match status" value="1"/>
</dbReference>
<dbReference type="HOGENOM" id="CLU_010194_1_1_5"/>
<dbReference type="InterPro" id="IPR036291">
    <property type="entry name" value="NAD(P)-bd_dom_sf"/>
</dbReference>
<dbReference type="SUPFAM" id="SSF51735">
    <property type="entry name" value="NAD(P)-binding Rossmann-fold domains"/>
    <property type="match status" value="1"/>
</dbReference>
<evidence type="ECO:0000256" key="1">
    <source>
        <dbReference type="ARBA" id="ARBA00006484"/>
    </source>
</evidence>
<organism evidence="3 4">
    <name type="scientific">Brucella intermedia LMG 3301</name>
    <dbReference type="NCBI Taxonomy" id="641118"/>
    <lineage>
        <taxon>Bacteria</taxon>
        <taxon>Pseudomonadati</taxon>
        <taxon>Pseudomonadota</taxon>
        <taxon>Alphaproteobacteria</taxon>
        <taxon>Hyphomicrobiales</taxon>
        <taxon>Brucellaceae</taxon>
        <taxon>Brucella/Ochrobactrum group</taxon>
        <taxon>Brucella</taxon>
    </lineage>
</organism>
<dbReference type="EMBL" id="ACQA01000001">
    <property type="protein sequence ID" value="EEQ96918.1"/>
    <property type="molecule type" value="Genomic_DNA"/>
</dbReference>
<dbReference type="InterPro" id="IPR002347">
    <property type="entry name" value="SDR_fam"/>
</dbReference>
<comment type="similarity">
    <text evidence="1">Belongs to the short-chain dehydrogenases/reductases (SDR) family.</text>
</comment>
<reference evidence="3 4" key="1">
    <citation type="submission" date="2009-05" db="EMBL/GenBank/DDBJ databases">
        <authorList>
            <person name="Setubal J.C."/>
            <person name="Boyle S."/>
            <person name="Crasta O.R."/>
            <person name="Gillespie J.J."/>
            <person name="Kenyon R.W."/>
            <person name="Lu J."/>
            <person name="Mane S."/>
            <person name="Nagrani S."/>
            <person name="Shallom J.M."/>
            <person name="Shallom S."/>
            <person name="Shukla M."/>
            <person name="Snyder E.E."/>
            <person name="Sobral B.W."/>
            <person name="Wattam A.R."/>
            <person name="Will R."/>
            <person name="Williams K."/>
            <person name="Yoo H."/>
            <person name="Munk C."/>
            <person name="Tapia R."/>
            <person name="Green L."/>
            <person name="Rogers Y."/>
            <person name="Detter J.C."/>
            <person name="Bruce D."/>
            <person name="Brettin T.S."/>
            <person name="Tsolis R."/>
        </authorList>
    </citation>
    <scope>NUCLEOTIDE SEQUENCE [LARGE SCALE GENOMIC DNA]</scope>
    <source>
        <strain evidence="3 4">LMG 3301</strain>
    </source>
</reference>
<evidence type="ECO:0000256" key="2">
    <source>
        <dbReference type="ARBA" id="ARBA00023002"/>
    </source>
</evidence>
<gene>
    <name evidence="3" type="ORF">OINT_1002394</name>
</gene>
<dbReference type="Gene3D" id="3.40.50.720">
    <property type="entry name" value="NAD(P)-binding Rossmann-like Domain"/>
    <property type="match status" value="1"/>
</dbReference>
<dbReference type="PANTHER" id="PTHR42760">
    <property type="entry name" value="SHORT-CHAIN DEHYDROGENASES/REDUCTASES FAMILY MEMBER"/>
    <property type="match status" value="1"/>
</dbReference>
<dbReference type="FunFam" id="3.40.50.720:FF:000084">
    <property type="entry name" value="Short-chain dehydrogenase reductase"/>
    <property type="match status" value="1"/>
</dbReference>
<name>C4WKI3_9HYPH</name>
<dbReference type="GO" id="GO:0048038">
    <property type="term" value="F:quinone binding"/>
    <property type="evidence" value="ECO:0007669"/>
    <property type="project" value="TreeGrafter"/>
</dbReference>
<evidence type="ECO:0000313" key="3">
    <source>
        <dbReference type="EMBL" id="EEQ96918.1"/>
    </source>
</evidence>
<dbReference type="AlphaFoldDB" id="C4WKI3"/>
<sequence>MPVYHCRKPIKFGAGNISGRELAMGEFAVVTGGSTGIGRHLVSAFAEAGYTVAFSYRHDDEAAQSLVEAIEEAGGQALGLGCDVGRRVEVESFFDEVCDWFGDAPDVLVNNAGIQTWAPLLELSEEGWDDVIRTNLKGCFLNTQAAARRMVEADKDGAIVNIGSGCNKLAFPRLVSYTASKGGIEQFTKASAVELGPHGIRVNCVAPGAILNERTAEEQPDYAGTWARITPLRRVGTPEDISGPVLFFASDAARFVTGQTIWVDGGVFSQANWPYEG</sequence>
<dbReference type="Proteomes" id="UP000004386">
    <property type="component" value="Unassembled WGS sequence"/>
</dbReference>
<dbReference type="PANTHER" id="PTHR42760:SF133">
    <property type="entry name" value="3-OXOACYL-[ACYL-CARRIER-PROTEIN] REDUCTASE"/>
    <property type="match status" value="1"/>
</dbReference>
<comment type="caution">
    <text evidence="3">The sequence shown here is derived from an EMBL/GenBank/DDBJ whole genome shotgun (WGS) entry which is preliminary data.</text>
</comment>